<protein>
    <submittedName>
        <fullName evidence="2">HNH endonuclease signature motif containing protein</fullName>
        <ecNumber evidence="2">3.1.-.-</ecNumber>
    </submittedName>
</protein>
<dbReference type="GO" id="GO:0016787">
    <property type="term" value="F:hydrolase activity"/>
    <property type="evidence" value="ECO:0007669"/>
    <property type="project" value="UniProtKB-KW"/>
</dbReference>
<keyword evidence="2" id="KW-0255">Endonuclease</keyword>
<dbReference type="GO" id="GO:0004519">
    <property type="term" value="F:endonuclease activity"/>
    <property type="evidence" value="ECO:0007669"/>
    <property type="project" value="UniProtKB-KW"/>
</dbReference>
<sequence>MYKLYHWDKETKKQRLVLESDVYDLIWDKWVADKENHIIGCDSEIEGESGSHDFYLVVEGRRPAAYKSCSLAKEQTTGVREDSKGYSKREVVDAWFAALPSINRRESRDVEIVRKSCGCCWYCGKTLVGEYGKYLGKGQRDHQTSRVNGGGDEIGNMVLACEKCNTAEKNHLNLEDYRAKVLAANPQAYPEGHVVFFGEKPVQERHRLKRGEDPQWVCPGESNPDIPCTQLRS</sequence>
<organism evidence="2">
    <name type="scientific">Deinococcus sp. VB142</name>
    <dbReference type="NCBI Taxonomy" id="3112952"/>
    <lineage>
        <taxon>Bacteria</taxon>
        <taxon>Thermotogati</taxon>
        <taxon>Deinococcota</taxon>
        <taxon>Deinococci</taxon>
        <taxon>Deinococcales</taxon>
        <taxon>Deinococcaceae</taxon>
        <taxon>Deinococcus</taxon>
    </lineage>
</organism>
<evidence type="ECO:0000313" key="2">
    <source>
        <dbReference type="EMBL" id="WYF46476.1"/>
    </source>
</evidence>
<dbReference type="AlphaFoldDB" id="A0AAU6Q7Z8"/>
<dbReference type="RefSeq" id="WP_339097946.1">
    <property type="nucleotide sequence ID" value="NZ_CP149783.1"/>
</dbReference>
<name>A0AAU6Q7Z8_9DEIO</name>
<gene>
    <name evidence="2" type="ORF">WDJ50_15595</name>
</gene>
<dbReference type="GO" id="GO:0008270">
    <property type="term" value="F:zinc ion binding"/>
    <property type="evidence" value="ECO:0007669"/>
    <property type="project" value="InterPro"/>
</dbReference>
<proteinExistence type="predicted"/>
<accession>A0AAU6Q7Z8</accession>
<keyword evidence="2" id="KW-0378">Hydrolase</keyword>
<dbReference type="CDD" id="cd00085">
    <property type="entry name" value="HNHc"/>
    <property type="match status" value="1"/>
</dbReference>
<reference evidence="2" key="1">
    <citation type="submission" date="2024-03" db="EMBL/GenBank/DDBJ databases">
        <title>Deinococcus weizhi sp. nov., isolated from human skin.</title>
        <authorList>
            <person name="Wei Z."/>
            <person name="Tian F."/>
            <person name="Yang C."/>
            <person name="Xin L.T."/>
            <person name="Wen Z.J."/>
            <person name="Lan K.C."/>
            <person name="Yu L."/>
            <person name="Zhe W."/>
            <person name="Dan F.D."/>
            <person name="Jun W."/>
            <person name="Rui Z."/>
            <person name="Yong X.J."/>
            <person name="Ting Y."/>
            <person name="Wei X."/>
            <person name="Xu Z.G."/>
            <person name="Xin Z."/>
            <person name="Dong F.G."/>
            <person name="Ni X.M."/>
            <person name="Zheng M.G."/>
            <person name="Chun Y."/>
            <person name="Qian W.X."/>
        </authorList>
    </citation>
    <scope>NUCLEOTIDE SEQUENCE</scope>
    <source>
        <strain evidence="2">VB142</strain>
    </source>
</reference>
<evidence type="ECO:0000259" key="1">
    <source>
        <dbReference type="SMART" id="SM00507"/>
    </source>
</evidence>
<feature type="domain" description="HNH nuclease" evidence="1">
    <location>
        <begin position="107"/>
        <end position="166"/>
    </location>
</feature>
<dbReference type="GO" id="GO:0003676">
    <property type="term" value="F:nucleic acid binding"/>
    <property type="evidence" value="ECO:0007669"/>
    <property type="project" value="InterPro"/>
</dbReference>
<keyword evidence="2" id="KW-0540">Nuclease</keyword>
<dbReference type="EMBL" id="CP149783">
    <property type="protein sequence ID" value="WYF46476.1"/>
    <property type="molecule type" value="Genomic_DNA"/>
</dbReference>
<dbReference type="Pfam" id="PF01844">
    <property type="entry name" value="HNH"/>
    <property type="match status" value="1"/>
</dbReference>
<dbReference type="EC" id="3.1.-.-" evidence="2"/>
<dbReference type="InterPro" id="IPR003615">
    <property type="entry name" value="HNH_nuc"/>
</dbReference>
<dbReference type="Gene3D" id="1.10.30.50">
    <property type="match status" value="1"/>
</dbReference>
<dbReference type="SMART" id="SM00507">
    <property type="entry name" value="HNHc"/>
    <property type="match status" value="1"/>
</dbReference>
<dbReference type="InterPro" id="IPR002711">
    <property type="entry name" value="HNH"/>
</dbReference>